<feature type="region of interest" description="Disordered" evidence="1">
    <location>
        <begin position="60"/>
        <end position="102"/>
    </location>
</feature>
<accession>A0A127P7K6</accession>
<feature type="compositionally biased region" description="Basic residues" evidence="1">
    <location>
        <begin position="10"/>
        <end position="20"/>
    </location>
</feature>
<evidence type="ECO:0000313" key="2">
    <source>
        <dbReference type="EMBL" id="AMO93421.1"/>
    </source>
</evidence>
<feature type="compositionally biased region" description="Low complexity" evidence="1">
    <location>
        <begin position="73"/>
        <end position="89"/>
    </location>
</feature>
<sequence>MRAPVVPPAHARREHGKVKRTRQVIGDAALCALRRNRPRWWRGAGGIGRIRYSRWSSHRRYGRGIRRSRRRSGTAVAAASAATQDQAAGEDQGPHGRAAARP</sequence>
<protein>
    <submittedName>
        <fullName evidence="2">Uncharacterized protein</fullName>
    </submittedName>
</protein>
<evidence type="ECO:0000256" key="1">
    <source>
        <dbReference type="SAM" id="MobiDB-lite"/>
    </source>
</evidence>
<dbReference type="EMBL" id="CP013232">
    <property type="protein sequence ID" value="AMO93421.1"/>
    <property type="molecule type" value="Genomic_DNA"/>
</dbReference>
<name>A0A127P7K6_9BURK</name>
<proteinExistence type="predicted"/>
<organism evidence="2">
    <name type="scientific">Collimonas fungivorans</name>
    <dbReference type="NCBI Taxonomy" id="158899"/>
    <lineage>
        <taxon>Bacteria</taxon>
        <taxon>Pseudomonadati</taxon>
        <taxon>Pseudomonadota</taxon>
        <taxon>Betaproteobacteria</taxon>
        <taxon>Burkholderiales</taxon>
        <taxon>Oxalobacteraceae</taxon>
        <taxon>Collimonas</taxon>
    </lineage>
</organism>
<dbReference type="AlphaFoldDB" id="A0A127P7K6"/>
<reference evidence="2 3" key="1">
    <citation type="submission" date="2015-11" db="EMBL/GenBank/DDBJ databases">
        <title>Exploring the genomic traits of fungus-feeding bacterial genus Collimonas.</title>
        <authorList>
            <person name="Song C."/>
            <person name="Schmidt R."/>
            <person name="de Jager V."/>
            <person name="Krzyzanowska D."/>
            <person name="Jongedijk E."/>
            <person name="Cankar K."/>
            <person name="Beekwilder J."/>
            <person name="van Veen A."/>
            <person name="de Boer W."/>
            <person name="van Veen J.A."/>
            <person name="Garbeva P."/>
        </authorList>
    </citation>
    <scope>NUCLEOTIDE SEQUENCE [LARGE SCALE GENOMIC DNA]</scope>
    <source>
        <strain evidence="2 3">Ter6</strain>
    </source>
</reference>
<gene>
    <name evidence="2" type="ORF">CFter6_0696</name>
</gene>
<dbReference type="Proteomes" id="UP000072421">
    <property type="component" value="Chromosome"/>
</dbReference>
<feature type="region of interest" description="Disordered" evidence="1">
    <location>
        <begin position="1"/>
        <end position="20"/>
    </location>
</feature>
<dbReference type="PATRIC" id="fig|158899.10.peg.715"/>
<evidence type="ECO:0000313" key="3">
    <source>
        <dbReference type="Proteomes" id="UP000072421"/>
    </source>
</evidence>
<feature type="compositionally biased region" description="Basic residues" evidence="1">
    <location>
        <begin position="60"/>
        <end position="72"/>
    </location>
</feature>